<dbReference type="Proteomes" id="UP000016931">
    <property type="component" value="Unassembled WGS sequence"/>
</dbReference>
<evidence type="ECO:0000313" key="1">
    <source>
        <dbReference type="EMBL" id="EMF10717.1"/>
    </source>
</evidence>
<dbReference type="HOGENOM" id="CLU_3107933_0_0_1"/>
<gene>
    <name evidence="1" type="ORF">SEPMUDRAFT_150730</name>
</gene>
<reference evidence="1 2" key="1">
    <citation type="journal article" date="2012" name="PLoS Pathog.">
        <title>Diverse lifestyles and strategies of plant pathogenesis encoded in the genomes of eighteen Dothideomycetes fungi.</title>
        <authorList>
            <person name="Ohm R.A."/>
            <person name="Feau N."/>
            <person name="Henrissat B."/>
            <person name="Schoch C.L."/>
            <person name="Horwitz B.A."/>
            <person name="Barry K.W."/>
            <person name="Condon B.J."/>
            <person name="Copeland A.C."/>
            <person name="Dhillon B."/>
            <person name="Glaser F."/>
            <person name="Hesse C.N."/>
            <person name="Kosti I."/>
            <person name="LaButti K."/>
            <person name="Lindquist E.A."/>
            <person name="Lucas S."/>
            <person name="Salamov A.A."/>
            <person name="Bradshaw R.E."/>
            <person name="Ciuffetti L."/>
            <person name="Hamelin R.C."/>
            <person name="Kema G.H.J."/>
            <person name="Lawrence C."/>
            <person name="Scott J.A."/>
            <person name="Spatafora J.W."/>
            <person name="Turgeon B.G."/>
            <person name="de Wit P.J.G.M."/>
            <person name="Zhong S."/>
            <person name="Goodwin S.B."/>
            <person name="Grigoriev I.V."/>
        </authorList>
    </citation>
    <scope>NUCLEOTIDE SEQUENCE [LARGE SCALE GENOMIC DNA]</scope>
    <source>
        <strain evidence="1 2">SO2202</strain>
    </source>
</reference>
<name>N1QG25_SPHMS</name>
<organism evidence="1 2">
    <name type="scientific">Sphaerulina musiva (strain SO2202)</name>
    <name type="common">Poplar stem canker fungus</name>
    <name type="synonym">Septoria musiva</name>
    <dbReference type="NCBI Taxonomy" id="692275"/>
    <lineage>
        <taxon>Eukaryota</taxon>
        <taxon>Fungi</taxon>
        <taxon>Dikarya</taxon>
        <taxon>Ascomycota</taxon>
        <taxon>Pezizomycotina</taxon>
        <taxon>Dothideomycetes</taxon>
        <taxon>Dothideomycetidae</taxon>
        <taxon>Mycosphaerellales</taxon>
        <taxon>Mycosphaerellaceae</taxon>
        <taxon>Sphaerulina</taxon>
    </lineage>
</organism>
<accession>N1QG25</accession>
<dbReference type="AlphaFoldDB" id="N1QG25"/>
<sequence length="51" mass="5627">MVVDQPHSPETELRRSIVSLPEGNSSTDIEADSLPQAKFFLNEQVLVVLCS</sequence>
<proteinExistence type="predicted"/>
<protein>
    <submittedName>
        <fullName evidence="1">Uncharacterized protein</fullName>
    </submittedName>
</protein>
<dbReference type="RefSeq" id="XP_016758838.1">
    <property type="nucleotide sequence ID" value="XM_016906360.1"/>
</dbReference>
<dbReference type="EMBL" id="KB456267">
    <property type="protein sequence ID" value="EMF10717.1"/>
    <property type="molecule type" value="Genomic_DNA"/>
</dbReference>
<evidence type="ECO:0000313" key="2">
    <source>
        <dbReference type="Proteomes" id="UP000016931"/>
    </source>
</evidence>
<dbReference type="GeneID" id="27903497"/>
<keyword evidence="2" id="KW-1185">Reference proteome</keyword>